<feature type="region of interest" description="Disordered" evidence="1">
    <location>
        <begin position="1"/>
        <end position="27"/>
    </location>
</feature>
<dbReference type="InterPro" id="IPR051017">
    <property type="entry name" value="Aldolase-II_Adducin_sf"/>
</dbReference>
<feature type="domain" description="Class II aldolase/adducin N-terminal" evidence="2">
    <location>
        <begin position="42"/>
        <end position="225"/>
    </location>
</feature>
<dbReference type="InterPro" id="IPR001303">
    <property type="entry name" value="Aldolase_II/adducin_N"/>
</dbReference>
<dbReference type="Pfam" id="PF00596">
    <property type="entry name" value="Aldolase_II"/>
    <property type="match status" value="1"/>
</dbReference>
<dbReference type="EMBL" id="KN839856">
    <property type="protein sequence ID" value="KIJ62319.1"/>
    <property type="molecule type" value="Genomic_DNA"/>
</dbReference>
<dbReference type="HOGENOM" id="CLU_006033_1_2_1"/>
<organism evidence="3 4">
    <name type="scientific">Hydnomerulius pinastri MD-312</name>
    <dbReference type="NCBI Taxonomy" id="994086"/>
    <lineage>
        <taxon>Eukaryota</taxon>
        <taxon>Fungi</taxon>
        <taxon>Dikarya</taxon>
        <taxon>Basidiomycota</taxon>
        <taxon>Agaricomycotina</taxon>
        <taxon>Agaricomycetes</taxon>
        <taxon>Agaricomycetidae</taxon>
        <taxon>Boletales</taxon>
        <taxon>Boletales incertae sedis</taxon>
        <taxon>Leucogyrophana</taxon>
    </lineage>
</organism>
<dbReference type="FunFam" id="3.40.225.10:FF:000009">
    <property type="entry name" value="Class II aldolase/adducin N-terminal"/>
    <property type="match status" value="1"/>
</dbReference>
<dbReference type="InterPro" id="IPR036409">
    <property type="entry name" value="Aldolase_II/adducin_N_sf"/>
</dbReference>
<dbReference type="GO" id="GO:0005856">
    <property type="term" value="C:cytoskeleton"/>
    <property type="evidence" value="ECO:0007669"/>
    <property type="project" value="TreeGrafter"/>
</dbReference>
<accession>A0A0C9V9F6</accession>
<sequence>MAPEVTQRPSKSNTKAPRDRSNDLPDIPAISDLQQQREFLKFRLAQAYRIFGKYGYDEGVAGHITVRDPVRKDCFWVNPWGLHFKLIQPEDLLLVNHQGVVQDESGPNRLLNRAAYMIHAAIHEKRPDVMCAAHSHSLYGRAFSTLGIPVEPITQDSCAFYEDHVVYENFQGIVDDRDEGQAIATALGGCKAAILKNHGLLVATKSIESAVFFFMSLEKCCRVQMLADGAAAARGITANTMKIDTESARATGAINGSEKAGWFSGLVEFQLLEHEEGKKFESSQGGFGSRL</sequence>
<keyword evidence="4" id="KW-1185">Reference proteome</keyword>
<dbReference type="AlphaFoldDB" id="A0A0C9V9F6"/>
<dbReference type="PANTHER" id="PTHR10672:SF41">
    <property type="entry name" value="CLASS II ALDOLASE_ADDUCIN DOMAIN PROTEIN (AFU_ORTHOLOGUE AFUA_3G01330)"/>
    <property type="match status" value="1"/>
</dbReference>
<proteinExistence type="predicted"/>
<dbReference type="SUPFAM" id="SSF53639">
    <property type="entry name" value="AraD/HMP-PK domain-like"/>
    <property type="match status" value="1"/>
</dbReference>
<dbReference type="SMART" id="SM01007">
    <property type="entry name" value="Aldolase_II"/>
    <property type="match status" value="1"/>
</dbReference>
<evidence type="ECO:0000313" key="3">
    <source>
        <dbReference type="EMBL" id="KIJ62319.1"/>
    </source>
</evidence>
<dbReference type="OrthoDB" id="3238794at2759"/>
<reference evidence="3 4" key="1">
    <citation type="submission" date="2014-04" db="EMBL/GenBank/DDBJ databases">
        <title>Evolutionary Origins and Diversification of the Mycorrhizal Mutualists.</title>
        <authorList>
            <consortium name="DOE Joint Genome Institute"/>
            <consortium name="Mycorrhizal Genomics Consortium"/>
            <person name="Kohler A."/>
            <person name="Kuo A."/>
            <person name="Nagy L.G."/>
            <person name="Floudas D."/>
            <person name="Copeland A."/>
            <person name="Barry K.W."/>
            <person name="Cichocki N."/>
            <person name="Veneault-Fourrey C."/>
            <person name="LaButti K."/>
            <person name="Lindquist E.A."/>
            <person name="Lipzen A."/>
            <person name="Lundell T."/>
            <person name="Morin E."/>
            <person name="Murat C."/>
            <person name="Riley R."/>
            <person name="Ohm R."/>
            <person name="Sun H."/>
            <person name="Tunlid A."/>
            <person name="Henrissat B."/>
            <person name="Grigoriev I.V."/>
            <person name="Hibbett D.S."/>
            <person name="Martin F."/>
        </authorList>
    </citation>
    <scope>NUCLEOTIDE SEQUENCE [LARGE SCALE GENOMIC DNA]</scope>
    <source>
        <strain evidence="3 4">MD-312</strain>
    </source>
</reference>
<dbReference type="GO" id="GO:0051015">
    <property type="term" value="F:actin filament binding"/>
    <property type="evidence" value="ECO:0007669"/>
    <property type="project" value="TreeGrafter"/>
</dbReference>
<dbReference type="PANTHER" id="PTHR10672">
    <property type="entry name" value="ADDUCIN"/>
    <property type="match status" value="1"/>
</dbReference>
<evidence type="ECO:0000259" key="2">
    <source>
        <dbReference type="SMART" id="SM01007"/>
    </source>
</evidence>
<dbReference type="NCBIfam" id="NF004855">
    <property type="entry name" value="PRK06208.1"/>
    <property type="match status" value="1"/>
</dbReference>
<evidence type="ECO:0000256" key="1">
    <source>
        <dbReference type="SAM" id="MobiDB-lite"/>
    </source>
</evidence>
<protein>
    <recommendedName>
        <fullName evidence="2">Class II aldolase/adducin N-terminal domain-containing protein</fullName>
    </recommendedName>
</protein>
<name>A0A0C9V9F6_9AGAM</name>
<evidence type="ECO:0000313" key="4">
    <source>
        <dbReference type="Proteomes" id="UP000053820"/>
    </source>
</evidence>
<dbReference type="Proteomes" id="UP000053820">
    <property type="component" value="Unassembled WGS sequence"/>
</dbReference>
<dbReference type="Gene3D" id="3.40.225.10">
    <property type="entry name" value="Class II aldolase/adducin N-terminal domain"/>
    <property type="match status" value="1"/>
</dbReference>
<gene>
    <name evidence="3" type="ORF">HYDPIDRAFT_114826</name>
</gene>